<comment type="caution">
    <text evidence="1">The sequence shown here is derived from an EMBL/GenBank/DDBJ whole genome shotgun (WGS) entry which is preliminary data.</text>
</comment>
<gene>
    <name evidence="1" type="ORF">EDL96_07445</name>
</gene>
<protein>
    <submittedName>
        <fullName evidence="1">Uncharacterized protein</fullName>
    </submittedName>
</protein>
<sequence length="75" mass="8207">MVKMLSVVTHILPGGLHLPRVFTTCRGSTPRCAADGIHCITILISVNFDGFQFAWPSMPLTMSRRSDYLTAPNAS</sequence>
<accession>A0A3N3ZXJ6</accession>
<dbReference type="EMBL" id="RKMF01000007">
    <property type="protein sequence ID" value="ROZ63357.1"/>
    <property type="molecule type" value="Genomic_DNA"/>
</dbReference>
<reference evidence="1 2" key="1">
    <citation type="submission" date="2018-10" db="EMBL/GenBank/DDBJ databases">
        <title>Kocuria sp. M5W7-7, whole genome shotgun sequence.</title>
        <authorList>
            <person name="Tuo L."/>
        </authorList>
    </citation>
    <scope>NUCLEOTIDE SEQUENCE [LARGE SCALE GENOMIC DNA]</scope>
    <source>
        <strain evidence="1 2">M5W7-7</strain>
    </source>
</reference>
<evidence type="ECO:0000313" key="1">
    <source>
        <dbReference type="EMBL" id="ROZ63357.1"/>
    </source>
</evidence>
<evidence type="ECO:0000313" key="2">
    <source>
        <dbReference type="Proteomes" id="UP000270616"/>
    </source>
</evidence>
<proteinExistence type="predicted"/>
<dbReference type="AlphaFoldDB" id="A0A3N3ZXJ6"/>
<name>A0A3N3ZXJ6_9MICC</name>
<keyword evidence="2" id="KW-1185">Reference proteome</keyword>
<organism evidence="1 2">
    <name type="scientific">Kocuria soli</name>
    <dbReference type="NCBI Taxonomy" id="2485125"/>
    <lineage>
        <taxon>Bacteria</taxon>
        <taxon>Bacillati</taxon>
        <taxon>Actinomycetota</taxon>
        <taxon>Actinomycetes</taxon>
        <taxon>Micrococcales</taxon>
        <taxon>Micrococcaceae</taxon>
        <taxon>Kocuria</taxon>
    </lineage>
</organism>
<dbReference type="Proteomes" id="UP000270616">
    <property type="component" value="Unassembled WGS sequence"/>
</dbReference>